<accession>A0A0F9D8Y6</accession>
<proteinExistence type="predicted"/>
<gene>
    <name evidence="3" type="ORF">LCGC14_2228240</name>
</gene>
<dbReference type="InterPro" id="IPR030931">
    <property type="entry name" value="Group_II_RT_mat"/>
</dbReference>
<dbReference type="PANTHER" id="PTHR34047">
    <property type="entry name" value="NUCLEAR INTRON MATURASE 1, MITOCHONDRIAL-RELATED"/>
    <property type="match status" value="1"/>
</dbReference>
<keyword evidence="1" id="KW-0472">Membrane</keyword>
<protein>
    <recommendedName>
        <fullName evidence="2">Reverse transcriptase domain-containing protein</fullName>
    </recommendedName>
</protein>
<dbReference type="CDD" id="cd01651">
    <property type="entry name" value="RT_G2_intron"/>
    <property type="match status" value="1"/>
</dbReference>
<dbReference type="InterPro" id="IPR051083">
    <property type="entry name" value="GrpII_Intron_Splice-Mob/Def"/>
</dbReference>
<name>A0A0F9D8Y6_9ZZZZ</name>
<dbReference type="SUPFAM" id="SSF56672">
    <property type="entry name" value="DNA/RNA polymerases"/>
    <property type="match status" value="1"/>
</dbReference>
<comment type="caution">
    <text evidence="3">The sequence shown here is derived from an EMBL/GenBank/DDBJ whole genome shotgun (WGS) entry which is preliminary data.</text>
</comment>
<feature type="domain" description="Reverse transcriptase" evidence="2">
    <location>
        <begin position="51"/>
        <end position="278"/>
    </location>
</feature>
<dbReference type="PANTHER" id="PTHR34047:SF8">
    <property type="entry name" value="PROTEIN YKFC"/>
    <property type="match status" value="1"/>
</dbReference>
<keyword evidence="1" id="KW-0812">Transmembrane</keyword>
<keyword evidence="1" id="KW-1133">Transmembrane helix</keyword>
<dbReference type="Pfam" id="PF00078">
    <property type="entry name" value="RVT_1"/>
    <property type="match status" value="1"/>
</dbReference>
<sequence>MKEEKVLERVCEPKRLTAAWRQVKENAGAAGIDKMSVEDFEERKQELMRVIHKKLKSGEYRFKPARRVLIPKEGSSKKRKLGIPVVMDRIVGQSMNLVFEEIFDPEFTESNFGSRKGRSQHGAIRHVQERVVKGSVWYASIDLKGFFDEIPHNLILKLIRRKIADERLVTLVARALKAGVIVEGKFEKTPKGCPQGSPLSPMLSNIVLNEMDHELERRGLQYCRWADDFVVMLRSERASKRVMEGIIRYLEEELNLPVNREKSCVAMAQDVTFLGFRIYRGKIQVSKESREKFKRKIRERTHRNNPLSMYQAIRIKKDAAFTFIIFLTAYCNFKIIRSQIIFMFPNNTHAGLI</sequence>
<evidence type="ECO:0000256" key="1">
    <source>
        <dbReference type="SAM" id="Phobius"/>
    </source>
</evidence>
<dbReference type="NCBIfam" id="TIGR04416">
    <property type="entry name" value="group_II_RT_mat"/>
    <property type="match status" value="1"/>
</dbReference>
<dbReference type="AlphaFoldDB" id="A0A0F9D8Y6"/>
<dbReference type="PROSITE" id="PS50878">
    <property type="entry name" value="RT_POL"/>
    <property type="match status" value="1"/>
</dbReference>
<evidence type="ECO:0000313" key="3">
    <source>
        <dbReference type="EMBL" id="KKL58153.1"/>
    </source>
</evidence>
<evidence type="ECO:0000259" key="2">
    <source>
        <dbReference type="PROSITE" id="PS50878"/>
    </source>
</evidence>
<organism evidence="3">
    <name type="scientific">marine sediment metagenome</name>
    <dbReference type="NCBI Taxonomy" id="412755"/>
    <lineage>
        <taxon>unclassified sequences</taxon>
        <taxon>metagenomes</taxon>
        <taxon>ecological metagenomes</taxon>
    </lineage>
</organism>
<reference evidence="3" key="1">
    <citation type="journal article" date="2015" name="Nature">
        <title>Complex archaea that bridge the gap between prokaryotes and eukaryotes.</title>
        <authorList>
            <person name="Spang A."/>
            <person name="Saw J.H."/>
            <person name="Jorgensen S.L."/>
            <person name="Zaremba-Niedzwiedzka K."/>
            <person name="Martijn J."/>
            <person name="Lind A.E."/>
            <person name="van Eijk R."/>
            <person name="Schleper C."/>
            <person name="Guy L."/>
            <person name="Ettema T.J."/>
        </authorList>
    </citation>
    <scope>NUCLEOTIDE SEQUENCE</scope>
</reference>
<dbReference type="EMBL" id="LAZR01029924">
    <property type="protein sequence ID" value="KKL58153.1"/>
    <property type="molecule type" value="Genomic_DNA"/>
</dbReference>
<dbReference type="InterPro" id="IPR000477">
    <property type="entry name" value="RT_dom"/>
</dbReference>
<dbReference type="InterPro" id="IPR043502">
    <property type="entry name" value="DNA/RNA_pol_sf"/>
</dbReference>
<feature type="transmembrane region" description="Helical" evidence="1">
    <location>
        <begin position="319"/>
        <end position="336"/>
    </location>
</feature>